<evidence type="ECO:0000256" key="8">
    <source>
        <dbReference type="ARBA" id="ARBA00026100"/>
    </source>
</evidence>
<feature type="domain" description="Oligopeptidase A N-terminal" evidence="12">
    <location>
        <begin position="75"/>
        <end position="199"/>
    </location>
</feature>
<keyword evidence="5 9" id="KW-0862">Zinc</keyword>
<dbReference type="AlphaFoldDB" id="A0AAD9LSU1"/>
<evidence type="ECO:0000256" key="9">
    <source>
        <dbReference type="RuleBase" id="RU003435"/>
    </source>
</evidence>
<evidence type="ECO:0000256" key="4">
    <source>
        <dbReference type="ARBA" id="ARBA00022801"/>
    </source>
</evidence>
<dbReference type="InterPro" id="IPR024077">
    <property type="entry name" value="Neurolysin/TOP_dom2"/>
</dbReference>
<dbReference type="InterPro" id="IPR034005">
    <property type="entry name" value="M3A_DCP"/>
</dbReference>
<keyword evidence="2 9" id="KW-0645">Protease</keyword>
<evidence type="ECO:0000256" key="3">
    <source>
        <dbReference type="ARBA" id="ARBA00022723"/>
    </source>
</evidence>
<keyword evidence="6 9" id="KW-0482">Metalloprotease</keyword>
<dbReference type="InterPro" id="IPR024079">
    <property type="entry name" value="MetalloPept_cat_dom_sf"/>
</dbReference>
<evidence type="ECO:0000256" key="5">
    <source>
        <dbReference type="ARBA" id="ARBA00022833"/>
    </source>
</evidence>
<dbReference type="Pfam" id="PF01432">
    <property type="entry name" value="Peptidase_M3"/>
    <property type="match status" value="1"/>
</dbReference>
<comment type="catalytic activity">
    <reaction evidence="7">
        <text>Hydrolysis of oligopeptides, with broad specificity. Gly or Ala commonly occur as P1 or P1' residues, but more distant residues are also important, as is shown by the fact that Z-Gly-Pro-Gly-|-Gly-Pro-Ala is cleaved, but not Z-(Gly)(5).</text>
        <dbReference type="EC" id="3.4.24.70"/>
    </reaction>
</comment>
<protein>
    <recommendedName>
        <fullName evidence="8">oligopeptidase A</fullName>
        <ecNumber evidence="8">3.4.24.70</ecNumber>
    </recommendedName>
</protein>
<dbReference type="SUPFAM" id="SSF55486">
    <property type="entry name" value="Metalloproteases ('zincins'), catalytic domain"/>
    <property type="match status" value="1"/>
</dbReference>
<organism evidence="13 14">
    <name type="scientific">Phytophthora citrophthora</name>
    <dbReference type="NCBI Taxonomy" id="4793"/>
    <lineage>
        <taxon>Eukaryota</taxon>
        <taxon>Sar</taxon>
        <taxon>Stramenopiles</taxon>
        <taxon>Oomycota</taxon>
        <taxon>Peronosporomycetes</taxon>
        <taxon>Peronosporales</taxon>
        <taxon>Peronosporaceae</taxon>
        <taxon>Phytophthora</taxon>
    </lineage>
</organism>
<dbReference type="GO" id="GO:0004222">
    <property type="term" value="F:metalloendopeptidase activity"/>
    <property type="evidence" value="ECO:0007669"/>
    <property type="project" value="UniProtKB-EC"/>
</dbReference>
<comment type="caution">
    <text evidence="13">The sequence shown here is derived from an EMBL/GenBank/DDBJ whole genome shotgun (WGS) entry which is preliminary data.</text>
</comment>
<dbReference type="FunFam" id="3.40.390.10:FF:000009">
    <property type="entry name" value="Oligopeptidase A"/>
    <property type="match status" value="1"/>
</dbReference>
<proteinExistence type="inferred from homology"/>
<keyword evidence="10" id="KW-0732">Signal</keyword>
<dbReference type="PANTHER" id="PTHR11804:SF83">
    <property type="entry name" value="LD37516P"/>
    <property type="match status" value="1"/>
</dbReference>
<name>A0AAD9LSU1_9STRA</name>
<dbReference type="Gene3D" id="3.40.390.10">
    <property type="entry name" value="Collagenase (Catalytic Domain)"/>
    <property type="match status" value="1"/>
</dbReference>
<evidence type="ECO:0000313" key="14">
    <source>
        <dbReference type="Proteomes" id="UP001259832"/>
    </source>
</evidence>
<dbReference type="Pfam" id="PF19310">
    <property type="entry name" value="TOP_N"/>
    <property type="match status" value="1"/>
</dbReference>
<dbReference type="EMBL" id="JASMQC010000002">
    <property type="protein sequence ID" value="KAK1947376.1"/>
    <property type="molecule type" value="Genomic_DNA"/>
</dbReference>
<dbReference type="GO" id="GO:0006508">
    <property type="term" value="P:proteolysis"/>
    <property type="evidence" value="ECO:0007669"/>
    <property type="project" value="UniProtKB-KW"/>
</dbReference>
<dbReference type="CDD" id="cd06456">
    <property type="entry name" value="M3A_DCP"/>
    <property type="match status" value="1"/>
</dbReference>
<dbReference type="InterPro" id="IPR001567">
    <property type="entry name" value="Pept_M3A_M3B_dom"/>
</dbReference>
<evidence type="ECO:0000313" key="13">
    <source>
        <dbReference type="EMBL" id="KAK1947376.1"/>
    </source>
</evidence>
<evidence type="ECO:0000256" key="7">
    <source>
        <dbReference type="ARBA" id="ARBA00024603"/>
    </source>
</evidence>
<feature type="signal peptide" evidence="10">
    <location>
        <begin position="1"/>
        <end position="23"/>
    </location>
</feature>
<dbReference type="Gene3D" id="1.10.1370.40">
    <property type="match status" value="1"/>
</dbReference>
<dbReference type="GO" id="GO:0046872">
    <property type="term" value="F:metal ion binding"/>
    <property type="evidence" value="ECO:0007669"/>
    <property type="project" value="UniProtKB-UniRule"/>
</dbReference>
<dbReference type="EC" id="3.4.24.70" evidence="8"/>
<dbReference type="GO" id="GO:0006518">
    <property type="term" value="P:peptide metabolic process"/>
    <property type="evidence" value="ECO:0007669"/>
    <property type="project" value="TreeGrafter"/>
</dbReference>
<dbReference type="Proteomes" id="UP001259832">
    <property type="component" value="Unassembled WGS sequence"/>
</dbReference>
<keyword evidence="14" id="KW-1185">Reference proteome</keyword>
<dbReference type="InterPro" id="IPR045666">
    <property type="entry name" value="OpdA_N"/>
</dbReference>
<keyword evidence="4 9" id="KW-0378">Hydrolase</keyword>
<evidence type="ECO:0000256" key="1">
    <source>
        <dbReference type="ARBA" id="ARBA00006040"/>
    </source>
</evidence>
<evidence type="ECO:0000256" key="2">
    <source>
        <dbReference type="ARBA" id="ARBA00022670"/>
    </source>
</evidence>
<keyword evidence="3 9" id="KW-0479">Metal-binding</keyword>
<feature type="domain" description="Peptidase M3A/M3B catalytic" evidence="11">
    <location>
        <begin position="279"/>
        <end position="751"/>
    </location>
</feature>
<feature type="chain" id="PRO_5042215285" description="oligopeptidase A" evidence="10">
    <location>
        <begin position="24"/>
        <end position="755"/>
    </location>
</feature>
<reference evidence="13" key="1">
    <citation type="submission" date="2023-08" db="EMBL/GenBank/DDBJ databases">
        <title>Reference Genome Resource for the Citrus Pathogen Phytophthora citrophthora.</title>
        <authorList>
            <person name="Moller H."/>
            <person name="Coetzee B."/>
            <person name="Rose L.J."/>
            <person name="Van Niekerk J.M."/>
        </authorList>
    </citation>
    <scope>NUCLEOTIDE SEQUENCE</scope>
    <source>
        <strain evidence="13">STE-U-9442</strain>
    </source>
</reference>
<sequence length="755" mass="85598">MRADNRLINTLIMLLRCARPLRATSAGSASRRSALFWRSFTSASANSLEACVRDRQLPPFERLQLDEIEPAVTNAAANYTRDLRDLEKKLRNVGKNVQFEDVVDPLEVQGDALGRMWGIVGHLMSVRNSEELRAVHDKLQQLVIQTVTEASQSKTLYDAYLAVRESDEWSKLELAQQRIIELSLRSATLSGVGLEGEEKEKFNMLKLRAAELSTKFSSNLLDATKAYSITITDKNELEGLPPSLLQMFAQSARDEGHSDASPENGPWRVTLDPPSYVQFMKYSANRSLRENLYRAYATRASGESFDNEVIVNELLEIRKQIAQLLGFNSFAEVSISKKMAPSVEEVEKMHHDLREKCIAMAHEEVNTVAEYAKQHGQPEPLAPWDLGYWSEKLKAEKYLFTDEEIKPYFPLERVLDGLFSLTSRLFGVEIEVADGQAEVWNSDVRFFNVRSTEGNKEVIARFFLDPYSRPKEKNGGAWMNTCVDRSRLLGPEEQGGKRVPVAYIICNQSPPVSETPSLMTFREVETIFHEFGHGLQHMLTQMEYGDVAGINGIEWDAVEIPSQMMENFCYDKSRWDMFKFILPNTIAAISGHFKTGEQLPDELFEKLKAARNYMVATVMLRQLGFGALDMYLHSHYTPSQESLFEVQQRLLGKYAVLSPLEEDRFLCSFAHIFAGGYAAGYYSYKWAEILSCDAYGAFEEAAKESPEAEARVGRRFRDTILARGGGQHPEQVFEAFRGRKHSMVPLLTQYGLADK</sequence>
<dbReference type="InterPro" id="IPR045090">
    <property type="entry name" value="Pept_M3A_M3B"/>
</dbReference>
<evidence type="ECO:0000256" key="10">
    <source>
        <dbReference type="SAM" id="SignalP"/>
    </source>
</evidence>
<comment type="similarity">
    <text evidence="1 9">Belongs to the peptidase M3 family.</text>
</comment>
<dbReference type="GO" id="GO:0005829">
    <property type="term" value="C:cytosol"/>
    <property type="evidence" value="ECO:0007669"/>
    <property type="project" value="UniProtKB-ARBA"/>
</dbReference>
<evidence type="ECO:0000259" key="11">
    <source>
        <dbReference type="Pfam" id="PF01432"/>
    </source>
</evidence>
<comment type="cofactor">
    <cofactor evidence="9">
        <name>Zn(2+)</name>
        <dbReference type="ChEBI" id="CHEBI:29105"/>
    </cofactor>
    <text evidence="9">Binds 1 zinc ion.</text>
</comment>
<accession>A0AAD9LSU1</accession>
<dbReference type="PANTHER" id="PTHR11804">
    <property type="entry name" value="PROTEASE M3 THIMET OLIGOPEPTIDASE-RELATED"/>
    <property type="match status" value="1"/>
</dbReference>
<dbReference type="Gene3D" id="1.10.1370.10">
    <property type="entry name" value="Neurolysin, domain 3"/>
    <property type="match status" value="1"/>
</dbReference>
<gene>
    <name evidence="13" type="ORF">P3T76_001386</name>
</gene>
<evidence type="ECO:0000259" key="12">
    <source>
        <dbReference type="Pfam" id="PF19310"/>
    </source>
</evidence>
<evidence type="ECO:0000256" key="6">
    <source>
        <dbReference type="ARBA" id="ARBA00023049"/>
    </source>
</evidence>